<dbReference type="Gene3D" id="1.50.10.100">
    <property type="entry name" value="Chondroitin AC/alginate lyase"/>
    <property type="match status" value="1"/>
</dbReference>
<feature type="domain" description="Heparin-sulfate lyase N-terminal" evidence="7">
    <location>
        <begin position="2"/>
        <end position="307"/>
    </location>
</feature>
<dbReference type="PANTHER" id="PTHR39210:SF1">
    <property type="entry name" value="HEPARIN-SULFATE LYASE"/>
    <property type="match status" value="1"/>
</dbReference>
<dbReference type="Proteomes" id="UP000199220">
    <property type="component" value="Unassembled WGS sequence"/>
</dbReference>
<gene>
    <name evidence="8" type="ORF">SAMN04488554_0138</name>
</gene>
<dbReference type="InterPro" id="IPR008929">
    <property type="entry name" value="Chondroitin_lyas"/>
</dbReference>
<feature type="domain" description="Heparinase II/III-like C-terminal" evidence="6">
    <location>
        <begin position="373"/>
        <end position="497"/>
    </location>
</feature>
<dbReference type="EMBL" id="FNTX01000001">
    <property type="protein sequence ID" value="SED55353.1"/>
    <property type="molecule type" value="Genomic_DNA"/>
</dbReference>
<dbReference type="STRING" id="648782.SAMN04488554_0138"/>
<evidence type="ECO:0000313" key="9">
    <source>
        <dbReference type="Proteomes" id="UP000199220"/>
    </source>
</evidence>
<sequence>MFDFTRPELAAVADRVAAGDDEGVVEEIRDFYVARSTIELPSIGGSVGESTADDILNGIFRYRGEVRDFCNEDEQRVDIDWYDTWGGTEEVPGGGQVLMTDFSFMPMLRHAYQRESDPQNRAAYAEAWMEISLDFFEEVQQWPTNRNLSAAKRMAQLVAGFDAFHTDPSIEASDLFAYIQGVHATTERLVEALPVHAGNNWYLSIARAIYMSAVYFPEFARSHVWEPLAVRSLEWFLGYMKSDGVYHEPTFVYQAYVADLYNVVIDLAALNGRALPPSLVQASDWIADSLFATRMPNHEQAMVGDGGNPDAGIRAIRTSGERNSWSDLTWLASDRSEGSVPALGSTIYPVSFAVQRSGWDADARYMLINNQESSYIYSHRHPDDLSLVMAAYGRPLIVDPASRDYRSNPVNDWLRRTTEAHNTIEVDGEPQEAGITRASQLWRSNEGLDVYRGEAHGYRPVIHDRVVYFVKPGFWVVSDALTGDTETHDYRQLWHFPGDPVSADPETNIATVGFDTVPGTEPVAGVRLVPVSPADVEVAPIVHQDGVVRVGTEVLTDLDFLSYDWTIGGSTGLDTVVVPGEAGPAPSVRANRIEMPGVEHAVATALEIDLEKATGRFYLSREETPSVRSFGEAATNGETAYLERDNDGALTRYALTAGSTLSDDGETVVDASGMVSDLSVRLEGDTAAVSLSDPFTGTLQIAVGAAEQVLINGEPAEFTRTGDLVTVAVEEDFEPQVVLEESFNSADLDSVAYGVDDGVTFDSWMPVQGTWEFGGESGTSLAQTSSADLEAFAVEQDVPDAAIITADVKPGDREGTTARTGLAARYHDSRNHYRAHVLSTSDGATLQIVKVDDGESEVLAEAELDINADDPHTLTLSAVGSHLAATLGETTISATDQRLPTGGAAAYTDGRAATFETITITEALDQDHWQVIAGEAIVGDEQLRLRDTDTNRAHVLAASTLPARFSDQCNYVVEATVTLHDVGEVGISLRDSSDAYGYRFHVGRTSGDTQYASIRREAHQAGPVTLAEGDPGVPLIDEPVDLRATIHGDRLTLSVNGEQIAEARDTLVRAGGVGLYTTSDSTFKNVSVSSGEPGTSHLEIHTGPGSQSTATPTDTPTPRHTAGAG</sequence>
<dbReference type="InterPro" id="IPR031680">
    <property type="entry name" value="Hepar_II_III_N"/>
</dbReference>
<dbReference type="GO" id="GO:0042597">
    <property type="term" value="C:periplasmic space"/>
    <property type="evidence" value="ECO:0007669"/>
    <property type="project" value="UniProtKB-SubCell"/>
</dbReference>
<name>A0A1H5BL53_9MICO</name>
<comment type="subcellular location">
    <subcellularLocation>
        <location evidence="1">Periplasm</location>
    </subcellularLocation>
</comment>
<evidence type="ECO:0000313" key="8">
    <source>
        <dbReference type="EMBL" id="SED55353.1"/>
    </source>
</evidence>
<feature type="compositionally biased region" description="Polar residues" evidence="5">
    <location>
        <begin position="1104"/>
        <end position="1118"/>
    </location>
</feature>
<protein>
    <submittedName>
        <fullName evidence="8">Heparinase II/III N-terminus</fullName>
    </submittedName>
</protein>
<dbReference type="RefSeq" id="WP_175476886.1">
    <property type="nucleotide sequence ID" value="NZ_FNTX01000001.1"/>
</dbReference>
<feature type="region of interest" description="Disordered" evidence="5">
    <location>
        <begin position="1086"/>
        <end position="1125"/>
    </location>
</feature>
<dbReference type="Pfam" id="PF16889">
    <property type="entry name" value="Hepar_II_III_N"/>
    <property type="match status" value="1"/>
</dbReference>
<evidence type="ECO:0000256" key="2">
    <source>
        <dbReference type="ARBA" id="ARBA00022729"/>
    </source>
</evidence>
<evidence type="ECO:0000256" key="5">
    <source>
        <dbReference type="SAM" id="MobiDB-lite"/>
    </source>
</evidence>
<keyword evidence="4" id="KW-0456">Lyase</keyword>
<organism evidence="8 9">
    <name type="scientific">Ruania alba</name>
    <dbReference type="NCBI Taxonomy" id="648782"/>
    <lineage>
        <taxon>Bacteria</taxon>
        <taxon>Bacillati</taxon>
        <taxon>Actinomycetota</taxon>
        <taxon>Actinomycetes</taxon>
        <taxon>Micrococcales</taxon>
        <taxon>Ruaniaceae</taxon>
        <taxon>Ruania</taxon>
    </lineage>
</organism>
<keyword evidence="2" id="KW-0732">Signal</keyword>
<evidence type="ECO:0000259" key="7">
    <source>
        <dbReference type="Pfam" id="PF16889"/>
    </source>
</evidence>
<dbReference type="AlphaFoldDB" id="A0A1H5BL53"/>
<dbReference type="Pfam" id="PF07940">
    <property type="entry name" value="Hepar_II_III_C"/>
    <property type="match status" value="1"/>
</dbReference>
<dbReference type="GO" id="GO:0016829">
    <property type="term" value="F:lyase activity"/>
    <property type="evidence" value="ECO:0007669"/>
    <property type="project" value="UniProtKB-KW"/>
</dbReference>
<proteinExistence type="predicted"/>
<keyword evidence="9" id="KW-1185">Reference proteome</keyword>
<reference evidence="9" key="1">
    <citation type="submission" date="2016-10" db="EMBL/GenBank/DDBJ databases">
        <authorList>
            <person name="Varghese N."/>
            <person name="Submissions S."/>
        </authorList>
    </citation>
    <scope>NUCLEOTIDE SEQUENCE [LARGE SCALE GENOMIC DNA]</scope>
    <source>
        <strain evidence="9">DSM 21368</strain>
    </source>
</reference>
<evidence type="ECO:0000256" key="1">
    <source>
        <dbReference type="ARBA" id="ARBA00004418"/>
    </source>
</evidence>
<dbReference type="PANTHER" id="PTHR39210">
    <property type="entry name" value="HEPARIN-SULFATE LYASE"/>
    <property type="match status" value="1"/>
</dbReference>
<dbReference type="SUPFAM" id="SSF48230">
    <property type="entry name" value="Chondroitin AC/alginate lyase"/>
    <property type="match status" value="1"/>
</dbReference>
<evidence type="ECO:0000256" key="3">
    <source>
        <dbReference type="ARBA" id="ARBA00022764"/>
    </source>
</evidence>
<evidence type="ECO:0000259" key="6">
    <source>
        <dbReference type="Pfam" id="PF07940"/>
    </source>
</evidence>
<accession>A0A1H5BL53</accession>
<dbReference type="InterPro" id="IPR012480">
    <property type="entry name" value="Hepar_II_III_C"/>
</dbReference>
<dbReference type="Gene3D" id="2.70.98.70">
    <property type="match status" value="1"/>
</dbReference>
<evidence type="ECO:0000256" key="4">
    <source>
        <dbReference type="ARBA" id="ARBA00023239"/>
    </source>
</evidence>
<keyword evidence="3" id="KW-0574">Periplasm</keyword>
<dbReference type="Gene3D" id="2.60.120.560">
    <property type="entry name" value="Exo-inulinase, domain 1"/>
    <property type="match status" value="2"/>
</dbReference>